<keyword evidence="8" id="KW-0732">Signal</keyword>
<dbReference type="GO" id="GO:0016740">
    <property type="term" value="F:transferase activity"/>
    <property type="evidence" value="ECO:0007669"/>
    <property type="project" value="UniProtKB-KW"/>
</dbReference>
<dbReference type="Gene3D" id="2.40.440.10">
    <property type="entry name" value="L,D-transpeptidase catalytic domain-like"/>
    <property type="match status" value="1"/>
</dbReference>
<organism evidence="10 11">
    <name type="scientific">Candidatus Rickettsiella isopodorum</name>
    <dbReference type="NCBI Taxonomy" id="1225476"/>
    <lineage>
        <taxon>Bacteria</taxon>
        <taxon>Pseudomonadati</taxon>
        <taxon>Pseudomonadota</taxon>
        <taxon>Gammaproteobacteria</taxon>
        <taxon>Legionellales</taxon>
        <taxon>Coxiellaceae</taxon>
        <taxon>Rickettsiella</taxon>
    </lineage>
</organism>
<reference evidence="10 11" key="1">
    <citation type="submission" date="2016-03" db="EMBL/GenBank/DDBJ databases">
        <title>Comparative genomics of Rickettsiella.</title>
        <authorList>
            <person name="Chandler C."/>
            <person name="Wang Y."/>
        </authorList>
    </citation>
    <scope>NUCLEOTIDE SEQUENCE [LARGE SCALE GENOMIC DNA]</scope>
    <source>
        <strain evidence="10 11">RCFS May 2013</strain>
    </source>
</reference>
<dbReference type="CDD" id="cd16913">
    <property type="entry name" value="YkuD_like"/>
    <property type="match status" value="1"/>
</dbReference>
<feature type="active site" description="Nucleophile" evidence="7">
    <location>
        <position position="319"/>
    </location>
</feature>
<dbReference type="GO" id="GO:0004180">
    <property type="term" value="F:carboxypeptidase activity"/>
    <property type="evidence" value="ECO:0007669"/>
    <property type="project" value="UniProtKB-ARBA"/>
</dbReference>
<evidence type="ECO:0000256" key="2">
    <source>
        <dbReference type="ARBA" id="ARBA00005992"/>
    </source>
</evidence>
<dbReference type="InterPro" id="IPR038063">
    <property type="entry name" value="Transpep_catalytic_dom"/>
</dbReference>
<dbReference type="GO" id="GO:0009252">
    <property type="term" value="P:peptidoglycan biosynthetic process"/>
    <property type="evidence" value="ECO:0007669"/>
    <property type="project" value="UniProtKB-UniPathway"/>
</dbReference>
<comment type="pathway">
    <text evidence="1 7">Cell wall biogenesis; peptidoglycan biosynthesis.</text>
</comment>
<dbReference type="InterPro" id="IPR005490">
    <property type="entry name" value="LD_TPept_cat_dom"/>
</dbReference>
<feature type="active site" description="Proton donor/acceptor" evidence="7">
    <location>
        <position position="300"/>
    </location>
</feature>
<dbReference type="Gene3D" id="1.10.101.10">
    <property type="entry name" value="PGBD-like superfamily/PGBD"/>
    <property type="match status" value="1"/>
</dbReference>
<keyword evidence="4 7" id="KW-0133">Cell shape</keyword>
<evidence type="ECO:0000256" key="6">
    <source>
        <dbReference type="ARBA" id="ARBA00023316"/>
    </source>
</evidence>
<dbReference type="STRING" id="1225476.A1D18_01995"/>
<name>A0A1J8NKT2_9COXI</name>
<dbReference type="PROSITE" id="PS52029">
    <property type="entry name" value="LD_TPASE"/>
    <property type="match status" value="1"/>
</dbReference>
<evidence type="ECO:0000313" key="10">
    <source>
        <dbReference type="EMBL" id="OIZ95498.1"/>
    </source>
</evidence>
<keyword evidence="11" id="KW-1185">Reference proteome</keyword>
<evidence type="ECO:0000256" key="5">
    <source>
        <dbReference type="ARBA" id="ARBA00022984"/>
    </source>
</evidence>
<dbReference type="GO" id="GO:0008360">
    <property type="term" value="P:regulation of cell shape"/>
    <property type="evidence" value="ECO:0007669"/>
    <property type="project" value="UniProtKB-UniRule"/>
</dbReference>
<feature type="chain" id="PRO_5009649176" description="L,D-TPase catalytic domain-containing protein" evidence="8">
    <location>
        <begin position="33"/>
        <end position="409"/>
    </location>
</feature>
<dbReference type="InterPro" id="IPR036366">
    <property type="entry name" value="PGBDSf"/>
</dbReference>
<dbReference type="SUPFAM" id="SSF47090">
    <property type="entry name" value="PGBD-like"/>
    <property type="match status" value="1"/>
</dbReference>
<sequence length="409" mass="46557">MKKDNKMHYLQLRKFKVSLMLSLFSVATLTQAQTDSKSSSITAYQRLEKKLGVYQQAAQHPWPRLQTNQLLSIGMRGPAVAVLRQRLCATKDLVESACTHVANPNDFDEHVEEGVAFFQERHGLNDDGIVGATTRQALNVSVTQRLHQIQFNLQRWARLIGLANPAYIWINVPDHRLRLVKNHHAVLTARVIVGKPSRQTPEINSKVTRIILNPYWTVPPGIARREIIPKAMRDANYLSRNHIRLFAANQPNKELDPRAVDWLAVKKNPERYILRQDPGPYNSLGQIKFEFANSHLVYLHDTPSKALFDAERRLFSSGCVRLENPFEFLEALEKLDPSLQQAASSIKAALESGRTTVINLKTPIPIHLTYITAWVDKNDVLHFWDDVYGRDPVLPADKEQLANDLPEPI</sequence>
<dbReference type="Pfam" id="PF01471">
    <property type="entry name" value="PG_binding_1"/>
    <property type="match status" value="1"/>
</dbReference>
<dbReference type="Proteomes" id="UP000183924">
    <property type="component" value="Unassembled WGS sequence"/>
</dbReference>
<keyword evidence="3" id="KW-0808">Transferase</keyword>
<evidence type="ECO:0000256" key="8">
    <source>
        <dbReference type="SAM" id="SignalP"/>
    </source>
</evidence>
<dbReference type="InterPro" id="IPR052905">
    <property type="entry name" value="LD-transpeptidase_YkuD-like"/>
</dbReference>
<evidence type="ECO:0000256" key="7">
    <source>
        <dbReference type="PROSITE-ProRule" id="PRU01373"/>
    </source>
</evidence>
<evidence type="ECO:0000313" key="11">
    <source>
        <dbReference type="Proteomes" id="UP000183924"/>
    </source>
</evidence>
<proteinExistence type="inferred from homology"/>
<feature type="domain" description="L,D-TPase catalytic" evidence="9">
    <location>
        <begin position="166"/>
        <end position="349"/>
    </location>
</feature>
<evidence type="ECO:0000256" key="1">
    <source>
        <dbReference type="ARBA" id="ARBA00004752"/>
    </source>
</evidence>
<keyword evidence="6 7" id="KW-0961">Cell wall biogenesis/degradation</keyword>
<dbReference type="SUPFAM" id="SSF141523">
    <property type="entry name" value="L,D-transpeptidase catalytic domain-like"/>
    <property type="match status" value="1"/>
</dbReference>
<gene>
    <name evidence="10" type="ORF">A1D18_01995</name>
</gene>
<comment type="similarity">
    <text evidence="2">Belongs to the YkuD family.</text>
</comment>
<comment type="caution">
    <text evidence="10">The sequence shown here is derived from an EMBL/GenBank/DDBJ whole genome shotgun (WGS) entry which is preliminary data.</text>
</comment>
<dbReference type="Pfam" id="PF03734">
    <property type="entry name" value="YkuD"/>
    <property type="match status" value="1"/>
</dbReference>
<evidence type="ECO:0000256" key="3">
    <source>
        <dbReference type="ARBA" id="ARBA00022679"/>
    </source>
</evidence>
<evidence type="ECO:0000256" key="4">
    <source>
        <dbReference type="ARBA" id="ARBA00022960"/>
    </source>
</evidence>
<dbReference type="EMBL" id="LUKY01000031">
    <property type="protein sequence ID" value="OIZ95498.1"/>
    <property type="molecule type" value="Genomic_DNA"/>
</dbReference>
<dbReference type="PANTHER" id="PTHR41533:SF2">
    <property type="entry name" value="BLR7131 PROTEIN"/>
    <property type="match status" value="1"/>
</dbReference>
<dbReference type="InterPro" id="IPR002477">
    <property type="entry name" value="Peptidoglycan-bd-like"/>
</dbReference>
<accession>A0A1J8NKT2</accession>
<dbReference type="UniPathway" id="UPA00219"/>
<dbReference type="PANTHER" id="PTHR41533">
    <property type="entry name" value="L,D-TRANSPEPTIDASE HI_1667-RELATED"/>
    <property type="match status" value="1"/>
</dbReference>
<protein>
    <recommendedName>
        <fullName evidence="9">L,D-TPase catalytic domain-containing protein</fullName>
    </recommendedName>
</protein>
<dbReference type="AlphaFoldDB" id="A0A1J8NKT2"/>
<keyword evidence="5 7" id="KW-0573">Peptidoglycan synthesis</keyword>
<dbReference type="GO" id="GO:0071555">
    <property type="term" value="P:cell wall organization"/>
    <property type="evidence" value="ECO:0007669"/>
    <property type="project" value="UniProtKB-UniRule"/>
</dbReference>
<evidence type="ECO:0000259" key="9">
    <source>
        <dbReference type="PROSITE" id="PS52029"/>
    </source>
</evidence>
<dbReference type="InterPro" id="IPR036365">
    <property type="entry name" value="PGBD-like_sf"/>
</dbReference>
<feature type="signal peptide" evidence="8">
    <location>
        <begin position="1"/>
        <end position="32"/>
    </location>
</feature>